<keyword evidence="5 13" id="KW-0067">ATP-binding</keyword>
<reference evidence="14" key="1">
    <citation type="submission" date="2016-10" db="EMBL/GenBank/DDBJ databases">
        <authorList>
            <person name="Varghese N."/>
            <person name="Submissions S."/>
        </authorList>
    </citation>
    <scope>NUCLEOTIDE SEQUENCE [LARGE SCALE GENOMIC DNA]</scope>
    <source>
        <strain evidence="14">RD 26</strain>
    </source>
</reference>
<evidence type="ECO:0000256" key="5">
    <source>
        <dbReference type="ARBA" id="ARBA00022840"/>
    </source>
</evidence>
<comment type="subunit">
    <text evidence="7">The complex is composed of two ATP-binding proteins (WtpC), two transmembrane proteins (WtpB) and a solute-binding protein (WtpA).</text>
</comment>
<dbReference type="SUPFAM" id="SSF50331">
    <property type="entry name" value="MOP-like"/>
    <property type="match status" value="1"/>
</dbReference>
<keyword evidence="4" id="KW-0547">Nucleotide-binding</keyword>
<evidence type="ECO:0000256" key="11">
    <source>
        <dbReference type="SAM" id="MobiDB-lite"/>
    </source>
</evidence>
<dbReference type="Gene3D" id="3.40.50.300">
    <property type="entry name" value="P-loop containing nucleotide triphosphate hydrolases"/>
    <property type="match status" value="1"/>
</dbReference>
<dbReference type="GO" id="GO:0005524">
    <property type="term" value="F:ATP binding"/>
    <property type="evidence" value="ECO:0007669"/>
    <property type="project" value="UniProtKB-KW"/>
</dbReference>
<dbReference type="PANTHER" id="PTHR42781">
    <property type="entry name" value="SPERMIDINE/PUTRESCINE IMPORT ATP-BINDING PROTEIN POTA"/>
    <property type="match status" value="1"/>
</dbReference>
<dbReference type="EC" id="7.3.2.6" evidence="8"/>
<dbReference type="Pfam" id="PF00005">
    <property type="entry name" value="ABC_tran"/>
    <property type="match status" value="1"/>
</dbReference>
<feature type="region of interest" description="Disordered" evidence="11">
    <location>
        <begin position="249"/>
        <end position="272"/>
    </location>
</feature>
<name>A0A1I6FL12_HALSD</name>
<dbReference type="OrthoDB" id="18368at2157"/>
<protein>
    <recommendedName>
        <fullName evidence="9">Molybdate/tungstate import ATP-binding protein WtpC</fullName>
        <ecNumber evidence="8">7.3.2.6</ecNumber>
    </recommendedName>
</protein>
<sequence>MTRLTADIRSTFTADGAEPFTVDAAIEVESNETCVILGPSGSGKTLLLETIAGFHEHNGVVTANETDITGKPPEERGFGFVFQDYALFPHMTVRENVEYGTRYRESSRDAAELLDELGVAHLSERNPPTLSGGEKQRVALARALAICPSVMLLDEPLAALDVPTKQALRDDLADILDDVTAVYVTHNRTTARAVADRIVVMQEGRVVQRGTPEDVFERPASPMVARFTGSNVIDLSAAPSLRRILDDGIGSQARSDGSGRSPIDHDSDTDAAPQVAIRPEAITLGDADGDLSATVERVVREDATNRVTLAFDDVTVEAFATSPPVVGTEVTLSFPRDRLHPC</sequence>
<evidence type="ECO:0000313" key="13">
    <source>
        <dbReference type="EMBL" id="SFR30635.1"/>
    </source>
</evidence>
<dbReference type="GO" id="GO:1901238">
    <property type="term" value="F:ABC-type tungstate transporter activity"/>
    <property type="evidence" value="ECO:0007669"/>
    <property type="project" value="UniProtKB-EC"/>
</dbReference>
<dbReference type="PROSITE" id="PS50893">
    <property type="entry name" value="ABC_TRANSPORTER_2"/>
    <property type="match status" value="1"/>
</dbReference>
<dbReference type="InterPro" id="IPR003593">
    <property type="entry name" value="AAA+_ATPase"/>
</dbReference>
<dbReference type="SUPFAM" id="SSF52540">
    <property type="entry name" value="P-loop containing nucleoside triphosphate hydrolases"/>
    <property type="match status" value="1"/>
</dbReference>
<dbReference type="EMBL" id="FOYN01000001">
    <property type="protein sequence ID" value="SFR30635.1"/>
    <property type="molecule type" value="Genomic_DNA"/>
</dbReference>
<dbReference type="InterPro" id="IPR013611">
    <property type="entry name" value="Transp-assoc_OB_typ2"/>
</dbReference>
<evidence type="ECO:0000256" key="4">
    <source>
        <dbReference type="ARBA" id="ARBA00022741"/>
    </source>
</evidence>
<accession>A0A1I6FL12</accession>
<keyword evidence="14" id="KW-1185">Reference proteome</keyword>
<dbReference type="InterPro" id="IPR050093">
    <property type="entry name" value="ABC_SmlMolc_Importer"/>
</dbReference>
<evidence type="ECO:0000313" key="14">
    <source>
        <dbReference type="Proteomes" id="UP000198932"/>
    </source>
</evidence>
<comment type="subcellular location">
    <subcellularLocation>
        <location evidence="1">Cell membrane</location>
        <topology evidence="1">Peripheral membrane protein</topology>
    </subcellularLocation>
</comment>
<evidence type="ECO:0000256" key="6">
    <source>
        <dbReference type="ARBA" id="ARBA00038307"/>
    </source>
</evidence>
<dbReference type="STRING" id="35743.SAMN04487937_0462"/>
<dbReference type="Pfam" id="PF08402">
    <property type="entry name" value="TOBE_2"/>
    <property type="match status" value="1"/>
</dbReference>
<dbReference type="InterPro" id="IPR017871">
    <property type="entry name" value="ABC_transporter-like_CS"/>
</dbReference>
<evidence type="ECO:0000256" key="8">
    <source>
        <dbReference type="ARBA" id="ARBA00039025"/>
    </source>
</evidence>
<evidence type="ECO:0000256" key="2">
    <source>
        <dbReference type="ARBA" id="ARBA00022448"/>
    </source>
</evidence>
<evidence type="ECO:0000256" key="1">
    <source>
        <dbReference type="ARBA" id="ARBA00004202"/>
    </source>
</evidence>
<comment type="catalytic activity">
    <reaction evidence="10">
        <text>tungstate(in) + ATP + H2O = tungstate(out) + ADP + phosphate + H(+)</text>
        <dbReference type="Rhea" id="RHEA:35027"/>
        <dbReference type="ChEBI" id="CHEBI:15377"/>
        <dbReference type="ChEBI" id="CHEBI:15378"/>
        <dbReference type="ChEBI" id="CHEBI:30616"/>
        <dbReference type="ChEBI" id="CHEBI:43474"/>
        <dbReference type="ChEBI" id="CHEBI:46502"/>
        <dbReference type="ChEBI" id="CHEBI:456216"/>
        <dbReference type="EC" id="7.3.2.6"/>
    </reaction>
</comment>
<dbReference type="PANTHER" id="PTHR42781:SF4">
    <property type="entry name" value="SPERMIDINE_PUTRESCINE IMPORT ATP-BINDING PROTEIN POTA"/>
    <property type="match status" value="1"/>
</dbReference>
<organism evidence="13 14">
    <name type="scientific">Halorubrum sodomense</name>
    <dbReference type="NCBI Taxonomy" id="35743"/>
    <lineage>
        <taxon>Archaea</taxon>
        <taxon>Methanobacteriati</taxon>
        <taxon>Methanobacteriota</taxon>
        <taxon>Stenosarchaea group</taxon>
        <taxon>Halobacteria</taxon>
        <taxon>Halobacteriales</taxon>
        <taxon>Haloferacaceae</taxon>
        <taxon>Halorubrum</taxon>
    </lineage>
</organism>
<dbReference type="InterPro" id="IPR003439">
    <property type="entry name" value="ABC_transporter-like_ATP-bd"/>
</dbReference>
<feature type="domain" description="ABC transporter" evidence="12">
    <location>
        <begin position="6"/>
        <end position="228"/>
    </location>
</feature>
<evidence type="ECO:0000256" key="7">
    <source>
        <dbReference type="ARBA" id="ARBA00038781"/>
    </source>
</evidence>
<dbReference type="InterPro" id="IPR027417">
    <property type="entry name" value="P-loop_NTPase"/>
</dbReference>
<dbReference type="GO" id="GO:0043190">
    <property type="term" value="C:ATP-binding cassette (ABC) transporter complex"/>
    <property type="evidence" value="ECO:0007669"/>
    <property type="project" value="InterPro"/>
</dbReference>
<dbReference type="Proteomes" id="UP000198932">
    <property type="component" value="Unassembled WGS sequence"/>
</dbReference>
<comment type="similarity">
    <text evidence="6">Belongs to the ABC transporter superfamily. Sulfate/tungstate importer (TC 3.A.1.6) family.</text>
</comment>
<dbReference type="SMART" id="SM00382">
    <property type="entry name" value="AAA"/>
    <property type="match status" value="1"/>
</dbReference>
<evidence type="ECO:0000256" key="9">
    <source>
        <dbReference type="ARBA" id="ARBA00041133"/>
    </source>
</evidence>
<keyword evidence="2" id="KW-0813">Transport</keyword>
<keyword evidence="3" id="KW-0500">Molybdenum</keyword>
<evidence type="ECO:0000256" key="3">
    <source>
        <dbReference type="ARBA" id="ARBA00022505"/>
    </source>
</evidence>
<evidence type="ECO:0000256" key="10">
    <source>
        <dbReference type="ARBA" id="ARBA00047936"/>
    </source>
</evidence>
<proteinExistence type="inferred from homology"/>
<gene>
    <name evidence="13" type="ORF">SAMN04487937_0462</name>
</gene>
<dbReference type="RefSeq" id="WP_092919974.1">
    <property type="nucleotide sequence ID" value="NZ_FOYN01000001.1"/>
</dbReference>
<dbReference type="InterPro" id="IPR008995">
    <property type="entry name" value="Mo/tungstate-bd_C_term_dom"/>
</dbReference>
<dbReference type="PROSITE" id="PS00211">
    <property type="entry name" value="ABC_TRANSPORTER_1"/>
    <property type="match status" value="1"/>
</dbReference>
<dbReference type="GO" id="GO:0016887">
    <property type="term" value="F:ATP hydrolysis activity"/>
    <property type="evidence" value="ECO:0007669"/>
    <property type="project" value="InterPro"/>
</dbReference>
<evidence type="ECO:0000259" key="12">
    <source>
        <dbReference type="PROSITE" id="PS50893"/>
    </source>
</evidence>
<dbReference type="AlphaFoldDB" id="A0A1I6FL12"/>